<feature type="non-terminal residue" evidence="3">
    <location>
        <position position="163"/>
    </location>
</feature>
<feature type="compositionally biased region" description="Gly residues" evidence="1">
    <location>
        <begin position="73"/>
        <end position="88"/>
    </location>
</feature>
<evidence type="ECO:0000313" key="3">
    <source>
        <dbReference type="EMBL" id="VEN59533.1"/>
    </source>
</evidence>
<sequence>MVTTSVFVAAMGTGTALFIAVTIVVYKYYVQKRKCKEWSSLDQMPFPMPPDKAYKSHFPFTKKDFNIEKELLTGGGSSTSGSAGGAIGSTGSRHSTPNSSAHSLTAELLRAPLDLPPTTGHNASASPPPLQHQSRSYPGGAPLLCRTPSVSSQSSLDSTASKQ</sequence>
<accession>A0A653DH48</accession>
<feature type="region of interest" description="Disordered" evidence="1">
    <location>
        <begin position="71"/>
        <end position="163"/>
    </location>
</feature>
<keyword evidence="2" id="KW-1133">Transmembrane helix</keyword>
<evidence type="ECO:0000313" key="4">
    <source>
        <dbReference type="Proteomes" id="UP000410492"/>
    </source>
</evidence>
<dbReference type="EMBL" id="CAACVG010012056">
    <property type="protein sequence ID" value="VEN59533.1"/>
    <property type="molecule type" value="Genomic_DNA"/>
</dbReference>
<keyword evidence="4" id="KW-1185">Reference proteome</keyword>
<reference evidence="3 4" key="1">
    <citation type="submission" date="2019-01" db="EMBL/GenBank/DDBJ databases">
        <authorList>
            <person name="Sayadi A."/>
        </authorList>
    </citation>
    <scope>NUCLEOTIDE SEQUENCE [LARGE SCALE GENOMIC DNA]</scope>
</reference>
<feature type="compositionally biased region" description="Polar residues" evidence="1">
    <location>
        <begin position="148"/>
        <end position="163"/>
    </location>
</feature>
<feature type="transmembrane region" description="Helical" evidence="2">
    <location>
        <begin position="6"/>
        <end position="29"/>
    </location>
</feature>
<organism evidence="3 4">
    <name type="scientific">Callosobruchus maculatus</name>
    <name type="common">Southern cowpea weevil</name>
    <name type="synonym">Pulse bruchid</name>
    <dbReference type="NCBI Taxonomy" id="64391"/>
    <lineage>
        <taxon>Eukaryota</taxon>
        <taxon>Metazoa</taxon>
        <taxon>Ecdysozoa</taxon>
        <taxon>Arthropoda</taxon>
        <taxon>Hexapoda</taxon>
        <taxon>Insecta</taxon>
        <taxon>Pterygota</taxon>
        <taxon>Neoptera</taxon>
        <taxon>Endopterygota</taxon>
        <taxon>Coleoptera</taxon>
        <taxon>Polyphaga</taxon>
        <taxon>Cucujiformia</taxon>
        <taxon>Chrysomeloidea</taxon>
        <taxon>Chrysomelidae</taxon>
        <taxon>Bruchinae</taxon>
        <taxon>Bruchini</taxon>
        <taxon>Callosobruchus</taxon>
    </lineage>
</organism>
<gene>
    <name evidence="3" type="ORF">CALMAC_LOCUS17512</name>
</gene>
<feature type="compositionally biased region" description="Polar residues" evidence="1">
    <location>
        <begin position="119"/>
        <end position="136"/>
    </location>
</feature>
<protein>
    <submittedName>
        <fullName evidence="3">Uncharacterized protein</fullName>
    </submittedName>
</protein>
<feature type="compositionally biased region" description="Polar residues" evidence="1">
    <location>
        <begin position="93"/>
        <end position="103"/>
    </location>
</feature>
<keyword evidence="2" id="KW-0812">Transmembrane</keyword>
<dbReference type="Proteomes" id="UP000410492">
    <property type="component" value="Unassembled WGS sequence"/>
</dbReference>
<dbReference type="AlphaFoldDB" id="A0A653DH48"/>
<evidence type="ECO:0000256" key="2">
    <source>
        <dbReference type="SAM" id="Phobius"/>
    </source>
</evidence>
<evidence type="ECO:0000256" key="1">
    <source>
        <dbReference type="SAM" id="MobiDB-lite"/>
    </source>
</evidence>
<name>A0A653DH48_CALMS</name>
<dbReference type="OrthoDB" id="6774458at2759"/>
<keyword evidence="2" id="KW-0472">Membrane</keyword>
<proteinExistence type="predicted"/>